<dbReference type="Proteomes" id="UP001529423">
    <property type="component" value="Unassembled WGS sequence"/>
</dbReference>
<reference evidence="2" key="1">
    <citation type="submission" date="2023-06" db="EMBL/GenBank/DDBJ databases">
        <title>Identification and characterization of horizontal gene transfer across gut microbiota members of farm animals based on homology search.</title>
        <authorList>
            <person name="Zeman M."/>
            <person name="Kubasova T."/>
            <person name="Jahodarova E."/>
            <person name="Nykrynova M."/>
            <person name="Rychlik I."/>
        </authorList>
    </citation>
    <scope>NUCLEOTIDE SEQUENCE [LARGE SCALE GENOMIC DNA]</scope>
    <source>
        <strain evidence="2">105_WCHN</strain>
    </source>
</reference>
<proteinExistence type="predicted"/>
<evidence type="ECO:0000313" key="1">
    <source>
        <dbReference type="EMBL" id="MDM8333924.1"/>
    </source>
</evidence>
<keyword evidence="2" id="KW-1185">Reference proteome</keyword>
<dbReference type="Pfam" id="PF06541">
    <property type="entry name" value="ABC_trans_CmpB"/>
    <property type="match status" value="1"/>
</dbReference>
<sequence length="49" mass="5951">MPYTISELVVLFFTYSVVGWLWETFYCSIKDHHYAYRGFLFGPYWPVYG</sequence>
<organism evidence="1 2">
    <name type="scientific">Limosilactobacillus panis</name>
    <dbReference type="NCBI Taxonomy" id="47493"/>
    <lineage>
        <taxon>Bacteria</taxon>
        <taxon>Bacillati</taxon>
        <taxon>Bacillota</taxon>
        <taxon>Bacilli</taxon>
        <taxon>Lactobacillales</taxon>
        <taxon>Lactobacillaceae</taxon>
        <taxon>Limosilactobacillus</taxon>
    </lineage>
</organism>
<comment type="caution">
    <text evidence="1">The sequence shown here is derived from an EMBL/GenBank/DDBJ whole genome shotgun (WGS) entry which is preliminary data.</text>
</comment>
<gene>
    <name evidence="1" type="ORF">QUW46_04980</name>
</gene>
<dbReference type="InterPro" id="IPR010540">
    <property type="entry name" value="CmpB_TMEM229"/>
</dbReference>
<reference evidence="1 2" key="2">
    <citation type="submission" date="2023-06" db="EMBL/GenBank/DDBJ databases">
        <title>Identification and characterization of horizontal gene transfer across gut microbiota members of farm animals based on homology search.</title>
        <authorList>
            <person name="Schwarzerova J."/>
            <person name="Nykrynova M."/>
            <person name="Jureckova K."/>
            <person name="Cejkova D."/>
            <person name="Rychlik I."/>
        </authorList>
    </citation>
    <scope>NUCLEOTIDE SEQUENCE [LARGE SCALE GENOMIC DNA]</scope>
    <source>
        <strain evidence="1 2">105_WCHN</strain>
    </source>
</reference>
<evidence type="ECO:0000313" key="2">
    <source>
        <dbReference type="Proteomes" id="UP001529423"/>
    </source>
</evidence>
<protein>
    <submittedName>
        <fullName evidence="1">Uncharacterized protein</fullName>
    </submittedName>
</protein>
<name>A0ABT7VPD0_9LACO</name>
<accession>A0ABT7VPD0</accession>
<dbReference type="EMBL" id="JAUDEO010000022">
    <property type="protein sequence ID" value="MDM8333924.1"/>
    <property type="molecule type" value="Genomic_DNA"/>
</dbReference>
<feature type="non-terminal residue" evidence="1">
    <location>
        <position position="49"/>
    </location>
</feature>